<dbReference type="UniPathway" id="UPA00109">
    <property type="reaction ID" value="UER00187"/>
</dbReference>
<dbReference type="InterPro" id="IPR020809">
    <property type="entry name" value="Enolase_CS"/>
</dbReference>
<reference evidence="17 18" key="1">
    <citation type="journal article" date="2018" name="Evol. Lett.">
        <title>Horizontal gene cluster transfer increased hallucinogenic mushroom diversity.</title>
        <authorList>
            <person name="Reynolds H.T."/>
            <person name="Vijayakumar V."/>
            <person name="Gluck-Thaler E."/>
            <person name="Korotkin H.B."/>
            <person name="Matheny P.B."/>
            <person name="Slot J.C."/>
        </authorList>
    </citation>
    <scope>NUCLEOTIDE SEQUENCE [LARGE SCALE GENOMIC DNA]</scope>
    <source>
        <strain evidence="17 18">2629</strain>
    </source>
</reference>
<evidence type="ECO:0000313" key="18">
    <source>
        <dbReference type="Proteomes" id="UP000284842"/>
    </source>
</evidence>
<evidence type="ECO:0000256" key="6">
    <source>
        <dbReference type="ARBA" id="ARBA00022127"/>
    </source>
</evidence>
<dbReference type="InterPro" id="IPR030378">
    <property type="entry name" value="G_CP_dom"/>
</dbReference>
<evidence type="ECO:0000313" key="17">
    <source>
        <dbReference type="EMBL" id="PPQ99516.1"/>
    </source>
</evidence>
<comment type="pathway">
    <text evidence="4">Carbohydrate degradation; glycolysis; pyruvate from D-glyceraldehyde 3-phosphate: step 4/5.</text>
</comment>
<dbReference type="GO" id="GO:0000287">
    <property type="term" value="F:magnesium ion binding"/>
    <property type="evidence" value="ECO:0007669"/>
    <property type="project" value="InterPro"/>
</dbReference>
<keyword evidence="11" id="KW-0456">Lyase</keyword>
<feature type="domain" description="CP-type G" evidence="16">
    <location>
        <begin position="219"/>
        <end position="380"/>
    </location>
</feature>
<feature type="region of interest" description="Disordered" evidence="15">
    <location>
        <begin position="1"/>
        <end position="23"/>
    </location>
</feature>
<comment type="caution">
    <text evidence="17">The sequence shown here is derived from an EMBL/GenBank/DDBJ whole genome shotgun (WGS) entry which is preliminary data.</text>
</comment>
<dbReference type="GO" id="GO:0006096">
    <property type="term" value="P:glycolytic process"/>
    <property type="evidence" value="ECO:0007669"/>
    <property type="project" value="UniProtKB-UniPathway"/>
</dbReference>
<dbReference type="OrthoDB" id="1739814at2759"/>
<evidence type="ECO:0000256" key="3">
    <source>
        <dbReference type="ARBA" id="ARBA00004604"/>
    </source>
</evidence>
<dbReference type="InterPro" id="IPR024929">
    <property type="entry name" value="GNL2_CP_dom"/>
</dbReference>
<feature type="compositionally biased region" description="Basic residues" evidence="15">
    <location>
        <begin position="497"/>
        <end position="506"/>
    </location>
</feature>
<dbReference type="SFLD" id="SFLDF00002">
    <property type="entry name" value="enolase"/>
    <property type="match status" value="2"/>
</dbReference>
<dbReference type="PROSITE" id="PS51721">
    <property type="entry name" value="G_CP"/>
    <property type="match status" value="1"/>
</dbReference>
<keyword evidence="18" id="KW-1185">Reference proteome</keyword>
<dbReference type="GO" id="GO:0004634">
    <property type="term" value="F:phosphopyruvate hydratase activity"/>
    <property type="evidence" value="ECO:0007669"/>
    <property type="project" value="UniProtKB-EC"/>
</dbReference>
<feature type="compositionally biased region" description="Basic and acidic residues" evidence="15">
    <location>
        <begin position="593"/>
        <end position="611"/>
    </location>
</feature>
<evidence type="ECO:0000256" key="15">
    <source>
        <dbReference type="SAM" id="MobiDB-lite"/>
    </source>
</evidence>
<keyword evidence="10" id="KW-0324">Glycolysis</keyword>
<feature type="region of interest" description="Disordered" evidence="15">
    <location>
        <begin position="543"/>
        <end position="613"/>
    </location>
</feature>
<evidence type="ECO:0000256" key="11">
    <source>
        <dbReference type="ARBA" id="ARBA00023239"/>
    </source>
</evidence>
<evidence type="ECO:0000256" key="14">
    <source>
        <dbReference type="RuleBase" id="RU364023"/>
    </source>
</evidence>
<dbReference type="InterPro" id="IPR012971">
    <property type="entry name" value="NOG2_N_dom"/>
</dbReference>
<dbReference type="FunFam" id="3.20.20.120:FF:000002">
    <property type="entry name" value="Enolase 1"/>
    <property type="match status" value="2"/>
</dbReference>
<name>A0A409Y8W4_9AGAR</name>
<gene>
    <name evidence="17" type="ORF">CVT24_005306</name>
</gene>
<dbReference type="Pfam" id="PF08153">
    <property type="entry name" value="NGP1NT"/>
    <property type="match status" value="1"/>
</dbReference>
<dbReference type="InterPro" id="IPR036849">
    <property type="entry name" value="Enolase-like_C_sf"/>
</dbReference>
<dbReference type="EMBL" id="NHTK01001355">
    <property type="protein sequence ID" value="PPQ99516.1"/>
    <property type="molecule type" value="Genomic_DNA"/>
</dbReference>
<dbReference type="InterPro" id="IPR000941">
    <property type="entry name" value="Enolase"/>
</dbReference>
<dbReference type="Pfam" id="PF03952">
    <property type="entry name" value="Enolase_N"/>
    <property type="match status" value="2"/>
</dbReference>
<evidence type="ECO:0000256" key="4">
    <source>
        <dbReference type="ARBA" id="ARBA00005031"/>
    </source>
</evidence>
<keyword evidence="7 14" id="KW-0547">Nucleotide-binding</keyword>
<dbReference type="HAMAP" id="MF_00318">
    <property type="entry name" value="Enolase"/>
    <property type="match status" value="2"/>
</dbReference>
<evidence type="ECO:0000256" key="9">
    <source>
        <dbReference type="ARBA" id="ARBA00023134"/>
    </source>
</evidence>
<dbReference type="SUPFAM" id="SSF51604">
    <property type="entry name" value="Enolase C-terminal domain-like"/>
    <property type="match status" value="2"/>
</dbReference>
<dbReference type="Pfam" id="PF01926">
    <property type="entry name" value="MMR_HSR1"/>
    <property type="match status" value="1"/>
</dbReference>
<feature type="compositionally biased region" description="Acidic residues" evidence="15">
    <location>
        <begin position="543"/>
        <end position="573"/>
    </location>
</feature>
<dbReference type="SUPFAM" id="SSF52540">
    <property type="entry name" value="P-loop containing nucleoside triphosphate hydrolases"/>
    <property type="match status" value="1"/>
</dbReference>
<dbReference type="PANTHER" id="PTHR11902:SF1">
    <property type="entry name" value="ENOLASE"/>
    <property type="match status" value="1"/>
</dbReference>
<sequence>MAPTKKGASPSKSRSSTSSSKISLKKVKGENFYRNAKQVARLKMLNGGKAVRDKDGKIIQAAAFQKGEDETKPGRVQPDRRWFGNTRVISQTALDHFRTSLSEKKDDPYSVLLRRNKLPMALLDDAANPNLRKRAHIVETEPFSETFGPKAQRKKPKIDAGTFEELGQLSAAAADEADAAATKSGQDIIEPLASTIVDAPTHADYNEPIYAKGTSRRIYGELYKVIDSSDVILHILDARDPFGTMCESVLEFIKKEKSHKQVVLVINKCDLVPNWVTARYIQHLTPRYPTIAFHASPNHSFGKGSLIQLLRQFSQLHSDKKQISVGFVGYPNVGKSSVINTLKSSKVCTVAPVPGETKVWQYITLTKRIYLIDCPGIVPASARDSQASIVLKGVVRVEALPTPSEHIPALMERVKPIYLSRTYGVPLPNQDDATQSWEPEDFLDKLARMKGRLLKHGEPDLDAVAKIVLSDWVRGRIPFFVPPPERSAELNEAEEKKRKRDLKGKSKAAAQDETEVPGVKQNLKSMMQKNTFLAEDVQRLDEEFEQPVESGGEEGEESDEEANEVSEGEDEDDLKWNDVFEGIDANPVAVSETEEKSAKDDEETEKAKEQRMTTNKISLNSFNTTYLSSTMSITKVHARQIFDSRGNPTVEVDLYTAKGRFRAAVPSGASTGIHEAVELRDGDKSAYVGKGVTKAVANVNDIIAPALIKSGLSVLNQKDIDDFLIKLDGTPNKGELGANAILGVSIAVSEAGAAEKGVPLYQHLAELAGVKPPYVLPTPAFNVINGGSHAGNKLAFQEFMLLPTGATSFTEAMKIGTETYHTLKKVISAKYGIDAVNVGDEGGFAPNVSGAEESLELLSDAIKKAGYEGKIKIALDVASSEFYKDGKYDLDFKNPNSDPSKWITGTELADLYLGYIEKYPIVSIEDPFDQDDWEAWTHFTAKSGIQIVGDDLTVTNPLRIKTAIEKKACNGLLLKVNQIGTISESIQAAQLAQSDGWGVMISHRSGETENTIIADLAVALGVGEIKTGAPARSERVAKYNALLRIECDVGRNLAAVVQPMQVTRVFPLALLPQLFSRSKRSHKPKCNACIPTRHYRASVPSGASTGVHEAVELRDNDKSYGGMGVLKAVANINNIIKISLIKSGLNVTQQEEIDDLMIQLDGTDNKSKLGANAIVGVSMAVAVAAAAELGIPLYQRLAELAGTKPPYILPCPAFNVINGGKHAGNMLAMQEFMIMPIGASSFNEAMEMGTETYHELKKVINKKYGLDATNVGDEGGFAPNVSTPQEALDLLVTAINQAGYEGLIKIGIDAAASEFYSDGKYNLDFKNPKMNPDNRLTGSQLSDLYLSLLKKYPIIMIEDPFDQDDWDSWTHFRRLANTQIVADDLTVTNTTRIKTAIQKKCANALLLKACLLNQIGTVSESIAAAKLAKANGWAVMVSHRSGETDSSFIADLVVGLGVGEIKSGAPARGERVAKYNALLRIEEELMSTEQKPVFARANGFSRGNAPPSLKN</sequence>
<dbReference type="SMART" id="SM01193">
    <property type="entry name" value="Enolase_N"/>
    <property type="match status" value="2"/>
</dbReference>
<protein>
    <recommendedName>
        <fullName evidence="6 14">Nucleolar GTP-binding protein 2</fullName>
    </recommendedName>
</protein>
<comment type="catalytic activity">
    <reaction evidence="13">
        <text>(2R)-2-phosphoglycerate = phosphoenolpyruvate + H2O</text>
        <dbReference type="Rhea" id="RHEA:10164"/>
        <dbReference type="ChEBI" id="CHEBI:15377"/>
        <dbReference type="ChEBI" id="CHEBI:58289"/>
        <dbReference type="ChEBI" id="CHEBI:58702"/>
        <dbReference type="EC" id="4.2.1.11"/>
    </reaction>
</comment>
<feature type="compositionally biased region" description="Basic and acidic residues" evidence="15">
    <location>
        <begin position="486"/>
        <end position="496"/>
    </location>
</feature>
<dbReference type="GO" id="GO:0000015">
    <property type="term" value="C:phosphopyruvate hydratase complex"/>
    <property type="evidence" value="ECO:0007669"/>
    <property type="project" value="InterPro"/>
</dbReference>
<comment type="similarity">
    <text evidence="14">Belongs to the TRAFAC class YlqF/YawG GTPase family. NOG2 subfamily.</text>
</comment>
<dbReference type="STRING" id="181874.A0A409Y8W4"/>
<dbReference type="SFLD" id="SFLDS00001">
    <property type="entry name" value="Enolase"/>
    <property type="match status" value="2"/>
</dbReference>
<evidence type="ECO:0000256" key="2">
    <source>
        <dbReference type="ARBA" id="ARBA00003892"/>
    </source>
</evidence>
<dbReference type="FunFam" id="3.40.50.300:FF:000559">
    <property type="entry name" value="Nuclear/nucleolar GTPase 2"/>
    <property type="match status" value="1"/>
</dbReference>
<proteinExistence type="inferred from homology"/>
<dbReference type="PROSITE" id="PS00164">
    <property type="entry name" value="ENOLASE"/>
    <property type="match status" value="1"/>
</dbReference>
<feature type="compositionally biased region" description="Low complexity" evidence="15">
    <location>
        <begin position="1"/>
        <end position="22"/>
    </location>
</feature>
<keyword evidence="8" id="KW-0460">Magnesium</keyword>
<comment type="cofactor">
    <cofactor evidence="1">
        <name>Mg(2+)</name>
        <dbReference type="ChEBI" id="CHEBI:18420"/>
    </cofactor>
</comment>
<dbReference type="Gene3D" id="3.30.390.10">
    <property type="entry name" value="Enolase-like, N-terminal domain"/>
    <property type="match status" value="2"/>
</dbReference>
<dbReference type="NCBIfam" id="TIGR01060">
    <property type="entry name" value="eno"/>
    <property type="match status" value="2"/>
</dbReference>
<dbReference type="GO" id="GO:0005525">
    <property type="term" value="F:GTP binding"/>
    <property type="evidence" value="ECO:0007669"/>
    <property type="project" value="UniProtKB-KW"/>
</dbReference>
<dbReference type="InterPro" id="IPR006073">
    <property type="entry name" value="GTP-bd"/>
</dbReference>
<keyword evidence="12 14" id="KW-0539">Nucleus</keyword>
<dbReference type="Gene3D" id="3.20.20.120">
    <property type="entry name" value="Enolase-like C-terminal domain"/>
    <property type="match status" value="2"/>
</dbReference>
<dbReference type="CDD" id="cd01858">
    <property type="entry name" value="NGP_1"/>
    <property type="match status" value="1"/>
</dbReference>
<dbReference type="InterPro" id="IPR020811">
    <property type="entry name" value="Enolase_N"/>
</dbReference>
<dbReference type="Gene3D" id="1.10.1580.10">
    <property type="match status" value="1"/>
</dbReference>
<evidence type="ECO:0000256" key="1">
    <source>
        <dbReference type="ARBA" id="ARBA00001946"/>
    </source>
</evidence>
<dbReference type="InterPro" id="IPR027417">
    <property type="entry name" value="P-loop_NTPase"/>
</dbReference>
<accession>A0A409Y8W4</accession>
<dbReference type="CDD" id="cd03313">
    <property type="entry name" value="enolase"/>
    <property type="match status" value="2"/>
</dbReference>
<dbReference type="GO" id="GO:0005730">
    <property type="term" value="C:nucleolus"/>
    <property type="evidence" value="ECO:0007669"/>
    <property type="project" value="UniProtKB-SubCell"/>
</dbReference>
<comment type="similarity">
    <text evidence="5">Belongs to the enolase family.</text>
</comment>
<dbReference type="InterPro" id="IPR020810">
    <property type="entry name" value="Enolase_C"/>
</dbReference>
<dbReference type="Gene3D" id="3.40.50.300">
    <property type="entry name" value="P-loop containing nucleotide triphosphate hydrolases"/>
    <property type="match status" value="1"/>
</dbReference>
<comment type="subcellular location">
    <subcellularLocation>
        <location evidence="3 14">Nucleus</location>
        <location evidence="3 14">Nucleolus</location>
    </subcellularLocation>
</comment>
<evidence type="ECO:0000256" key="13">
    <source>
        <dbReference type="ARBA" id="ARBA00048333"/>
    </source>
</evidence>
<dbReference type="PRINTS" id="PR00148">
    <property type="entry name" value="ENOLASE"/>
</dbReference>
<organism evidence="17 18">
    <name type="scientific">Panaeolus cyanescens</name>
    <dbReference type="NCBI Taxonomy" id="181874"/>
    <lineage>
        <taxon>Eukaryota</taxon>
        <taxon>Fungi</taxon>
        <taxon>Dikarya</taxon>
        <taxon>Basidiomycota</taxon>
        <taxon>Agaricomycotina</taxon>
        <taxon>Agaricomycetes</taxon>
        <taxon>Agaricomycetidae</taxon>
        <taxon>Agaricales</taxon>
        <taxon>Agaricineae</taxon>
        <taxon>Galeropsidaceae</taxon>
        <taxon>Panaeolus</taxon>
    </lineage>
</organism>
<dbReference type="FunFam" id="3.30.390.10:FF:000001">
    <property type="entry name" value="Enolase"/>
    <property type="match status" value="1"/>
</dbReference>
<dbReference type="SUPFAM" id="SSF54826">
    <property type="entry name" value="Enolase N-terminal domain-like"/>
    <property type="match status" value="2"/>
</dbReference>
<comment type="function">
    <text evidence="2 14">GTPase that associates with pre-60S ribosomal subunits in the nucleolus and is required for their nuclear export and maturation.</text>
</comment>
<dbReference type="InterPro" id="IPR023179">
    <property type="entry name" value="GTP-bd_ortho_bundle_sf"/>
</dbReference>
<dbReference type="InParanoid" id="A0A409Y8W4"/>
<dbReference type="PANTHER" id="PTHR11902">
    <property type="entry name" value="ENOLASE"/>
    <property type="match status" value="1"/>
</dbReference>
<evidence type="ECO:0000256" key="5">
    <source>
        <dbReference type="ARBA" id="ARBA00009604"/>
    </source>
</evidence>
<feature type="region of interest" description="Disordered" evidence="15">
    <location>
        <begin position="483"/>
        <end position="523"/>
    </location>
</feature>
<keyword evidence="9 14" id="KW-0342">GTP-binding</keyword>
<dbReference type="Pfam" id="PF00113">
    <property type="entry name" value="Enolase_C"/>
    <property type="match status" value="2"/>
</dbReference>
<dbReference type="InterPro" id="IPR029017">
    <property type="entry name" value="Enolase-like_N"/>
</dbReference>
<evidence type="ECO:0000256" key="8">
    <source>
        <dbReference type="ARBA" id="ARBA00022842"/>
    </source>
</evidence>
<dbReference type="SMART" id="SM01192">
    <property type="entry name" value="Enolase_C"/>
    <property type="match status" value="2"/>
</dbReference>
<dbReference type="Proteomes" id="UP000284842">
    <property type="component" value="Unassembled WGS sequence"/>
</dbReference>
<evidence type="ECO:0000256" key="7">
    <source>
        <dbReference type="ARBA" id="ARBA00022741"/>
    </source>
</evidence>
<dbReference type="SFLD" id="SFLDG00178">
    <property type="entry name" value="enolase"/>
    <property type="match status" value="2"/>
</dbReference>
<evidence type="ECO:0000256" key="10">
    <source>
        <dbReference type="ARBA" id="ARBA00023152"/>
    </source>
</evidence>
<evidence type="ECO:0000259" key="16">
    <source>
        <dbReference type="PROSITE" id="PS51721"/>
    </source>
</evidence>
<evidence type="ECO:0000256" key="12">
    <source>
        <dbReference type="ARBA" id="ARBA00023242"/>
    </source>
</evidence>